<protein>
    <recommendedName>
        <fullName evidence="3">Excreted virulence factor EspC (Type VII ESX diderm)</fullName>
    </recommendedName>
</protein>
<dbReference type="AlphaFoldDB" id="A0A4V2PHB8"/>
<sequence>MVVERAPGRAGAASVRWVDGPGFHVEPDVLDEAARGMAEVVAEQDGAGLDALAGPPERYGHDAVHATMAEFCGAWTIGIDALCDRARRNGTSLSEVATAYRDADAHVARALTGDPGAPVVEPEMPAPR</sequence>
<dbReference type="EMBL" id="SMFZ01000002">
    <property type="protein sequence ID" value="TCK20026.1"/>
    <property type="molecule type" value="Genomic_DNA"/>
</dbReference>
<dbReference type="Proteomes" id="UP000295560">
    <property type="component" value="Unassembled WGS sequence"/>
</dbReference>
<reference evidence="1 2" key="1">
    <citation type="submission" date="2019-03" db="EMBL/GenBank/DDBJ databases">
        <title>Sequencing the genomes of 1000 actinobacteria strains.</title>
        <authorList>
            <person name="Klenk H.-P."/>
        </authorList>
    </citation>
    <scope>NUCLEOTIDE SEQUENCE [LARGE SCALE GENOMIC DNA]</scope>
    <source>
        <strain evidence="1 2">DSM 44969</strain>
    </source>
</reference>
<keyword evidence="2" id="KW-1185">Reference proteome</keyword>
<accession>A0A4V2PHB8</accession>
<organism evidence="1 2">
    <name type="scientific">Pseudonocardia endophytica</name>
    <dbReference type="NCBI Taxonomy" id="401976"/>
    <lineage>
        <taxon>Bacteria</taxon>
        <taxon>Bacillati</taxon>
        <taxon>Actinomycetota</taxon>
        <taxon>Actinomycetes</taxon>
        <taxon>Pseudonocardiales</taxon>
        <taxon>Pseudonocardiaceae</taxon>
        <taxon>Pseudonocardia</taxon>
    </lineage>
</organism>
<name>A0A4V2PHB8_PSEEN</name>
<evidence type="ECO:0000313" key="1">
    <source>
        <dbReference type="EMBL" id="TCK20026.1"/>
    </source>
</evidence>
<proteinExistence type="predicted"/>
<evidence type="ECO:0008006" key="3">
    <source>
        <dbReference type="Google" id="ProtNLM"/>
    </source>
</evidence>
<evidence type="ECO:0000313" key="2">
    <source>
        <dbReference type="Proteomes" id="UP000295560"/>
    </source>
</evidence>
<comment type="caution">
    <text evidence="1">The sequence shown here is derived from an EMBL/GenBank/DDBJ whole genome shotgun (WGS) entry which is preliminary data.</text>
</comment>
<gene>
    <name evidence="1" type="ORF">EV378_3974</name>
</gene>